<dbReference type="AlphaFoldDB" id="P90724"/>
<evidence type="ECO:0000313" key="4">
    <source>
        <dbReference type="EMBL" id="CAA67003.1"/>
    </source>
</evidence>
<dbReference type="CDD" id="cd09628">
    <property type="entry name" value="DOMON_SDR_2_like"/>
    <property type="match status" value="1"/>
</dbReference>
<keyword evidence="2" id="KW-0732">Signal</keyword>
<dbReference type="PROSITE" id="PS50836">
    <property type="entry name" value="DOMON"/>
    <property type="match status" value="1"/>
</dbReference>
<dbReference type="Pfam" id="PF03351">
    <property type="entry name" value="DOMON"/>
    <property type="match status" value="1"/>
</dbReference>
<evidence type="ECO:0000259" key="3">
    <source>
        <dbReference type="PROSITE" id="PS50836"/>
    </source>
</evidence>
<evidence type="ECO:0000256" key="2">
    <source>
        <dbReference type="SAM" id="SignalP"/>
    </source>
</evidence>
<dbReference type="PROSITE" id="PS51257">
    <property type="entry name" value="PROKAR_LIPOPROTEIN"/>
    <property type="match status" value="1"/>
</dbReference>
<accession>P90724</accession>
<feature type="domain" description="DOMON" evidence="3">
    <location>
        <begin position="53"/>
        <end position="176"/>
    </location>
</feature>
<organism evidence="4">
    <name type="scientific">Botryllus schlosseri</name>
    <name type="common">Golden star tunicate</name>
    <name type="synonym">Alcyonium schlosseri</name>
    <dbReference type="NCBI Taxonomy" id="30301"/>
    <lineage>
        <taxon>Eukaryota</taxon>
        <taxon>Metazoa</taxon>
        <taxon>Chordata</taxon>
        <taxon>Tunicata</taxon>
        <taxon>Ascidiacea</taxon>
        <taxon>Stolidobranchia</taxon>
        <taxon>Styelidae</taxon>
        <taxon>Botryllus</taxon>
    </lineage>
</organism>
<reference evidence="4" key="1">
    <citation type="journal article" date="1996" name="Immunogenetics">
        <title>A tunicate (Botryllus schlosseri) cDNA reveals similarity to vertebrate antigen receptors.</title>
        <authorList>
            <person name="Pancer Z."/>
            <person name="Cooper E.L."/>
            <person name="Muller W.E."/>
        </authorList>
    </citation>
    <scope>NUCLEOTIDE SEQUENCE</scope>
</reference>
<protein>
    <submittedName>
        <fullName evidence="4">Soluble immunoglobulin molecule homologue, IG_BOTSC</fullName>
    </submittedName>
</protein>
<feature type="region of interest" description="Disordered" evidence="1">
    <location>
        <begin position="204"/>
        <end position="242"/>
    </location>
</feature>
<evidence type="ECO:0000256" key="1">
    <source>
        <dbReference type="SAM" id="MobiDB-lite"/>
    </source>
</evidence>
<feature type="signal peptide" evidence="2">
    <location>
        <begin position="1"/>
        <end position="22"/>
    </location>
</feature>
<feature type="chain" id="PRO_5004161861" evidence="2">
    <location>
        <begin position="23"/>
        <end position="267"/>
    </location>
</feature>
<dbReference type="InterPro" id="IPR005018">
    <property type="entry name" value="DOMON_domain"/>
</dbReference>
<dbReference type="EMBL" id="X98358">
    <property type="protein sequence ID" value="CAA67003.1"/>
    <property type="molecule type" value="mRNA"/>
</dbReference>
<proteinExistence type="evidence at transcript level"/>
<sequence>MAKLRETVFILCLSLGIGCVIASTSYEVKAEEADCVGDKTCRRFPEGCATDGDCSIVTWRPVTTNTTETKIAIELRSSTEAGYIALGFGRFSQMKDADVYYCTSGGVFGTAAMKAMHAPPDAMPLENGMVLNKISQVNARINCQFERRMSVTKPDSVNEYDYDISKETFHILVADGPFQDALQYHDWREVTDTKVNFTSKFGTQPASTTSTAGLSVSQSTVTAGSQTNSPVTTKSMPETTSSAMSSIPEIRALCSLLLPTVSLFWMR</sequence>
<name>P90724_BOTSH</name>